<feature type="transmembrane region" description="Helical" evidence="2">
    <location>
        <begin position="66"/>
        <end position="83"/>
    </location>
</feature>
<feature type="compositionally biased region" description="Low complexity" evidence="1">
    <location>
        <begin position="325"/>
        <end position="365"/>
    </location>
</feature>
<organism evidence="3 4">
    <name type="scientific">Streptomyces axinellae</name>
    <dbReference type="NCBI Taxonomy" id="552788"/>
    <lineage>
        <taxon>Bacteria</taxon>
        <taxon>Bacillati</taxon>
        <taxon>Actinomycetota</taxon>
        <taxon>Actinomycetes</taxon>
        <taxon>Kitasatosporales</taxon>
        <taxon>Streptomycetaceae</taxon>
        <taxon>Streptomyces</taxon>
    </lineage>
</organism>
<feature type="transmembrane region" description="Helical" evidence="2">
    <location>
        <begin position="152"/>
        <end position="185"/>
    </location>
</feature>
<gene>
    <name evidence="3" type="ORF">GCM10009863_21480</name>
</gene>
<comment type="caution">
    <text evidence="3">The sequence shown here is derived from an EMBL/GenBank/DDBJ whole genome shotgun (WGS) entry which is preliminary data.</text>
</comment>
<dbReference type="RefSeq" id="WP_344564586.1">
    <property type="nucleotide sequence ID" value="NZ_BAAARJ010000006.1"/>
</dbReference>
<keyword evidence="2" id="KW-0812">Transmembrane</keyword>
<keyword evidence="2" id="KW-0472">Membrane</keyword>
<evidence type="ECO:0000313" key="3">
    <source>
        <dbReference type="EMBL" id="GAA2607774.1"/>
    </source>
</evidence>
<feature type="compositionally biased region" description="Gly residues" evidence="1">
    <location>
        <begin position="303"/>
        <end position="324"/>
    </location>
</feature>
<feature type="transmembrane region" description="Helical" evidence="2">
    <location>
        <begin position="206"/>
        <end position="227"/>
    </location>
</feature>
<feature type="transmembrane region" description="Helical" evidence="2">
    <location>
        <begin position="247"/>
        <end position="268"/>
    </location>
</feature>
<reference evidence="3 4" key="1">
    <citation type="journal article" date="2019" name="Int. J. Syst. Evol. Microbiol.">
        <title>The Global Catalogue of Microorganisms (GCM) 10K type strain sequencing project: providing services to taxonomists for standard genome sequencing and annotation.</title>
        <authorList>
            <consortium name="The Broad Institute Genomics Platform"/>
            <consortium name="The Broad Institute Genome Sequencing Center for Infectious Disease"/>
            <person name="Wu L."/>
            <person name="Ma J."/>
        </authorList>
    </citation>
    <scope>NUCLEOTIDE SEQUENCE [LARGE SCALE GENOMIC DNA]</scope>
    <source>
        <strain evidence="3 4">JCM 16373</strain>
    </source>
</reference>
<proteinExistence type="predicted"/>
<feature type="region of interest" description="Disordered" evidence="1">
    <location>
        <begin position="303"/>
        <end position="404"/>
    </location>
</feature>
<accession>A0ABN3Q253</accession>
<name>A0ABN3Q253_9ACTN</name>
<sequence>MKCSGTGNPLIDALVGFFKFLGDPVGSIIKGIADLIMAAALSAFESLTTSIPTFSAAASKPVQGQLNWLVIYFAIGSLIFACIRMAAERKGDAGQTALRGMIRLILVAGGSTAIFGAAATVSDDFASKLYKYAIDEQLEKIGCGSSGSIESFLYLILAFLLLLAAIVHGIMLYIRLAVMIVLFGTLPMAAAASMSDWGGGWWRKHIGWMIAWLLYKPAAALVIYAGTDLLTNGDGGDGEMDQVHTKIAGICIMLLSAIALPALLKLVVPATAALGGGSAYGAPAAAIGGGLASGAKALAGGAMSGGGGGSGSGSGGGGGGGSGGSRSTSGPAGASASGGDSGPSGRAGPPGSSSDSGQSSDSSPSGAGGGSGGGAGGGGGGAGGGRGGGGGGGAPTGAAKGAGAAAGPAGLAVEAAVATATGAVQAVNQVVTGTIEGNDGNEGHHPTGGHQHH</sequence>
<evidence type="ECO:0000256" key="2">
    <source>
        <dbReference type="SAM" id="Phobius"/>
    </source>
</evidence>
<feature type="compositionally biased region" description="Gly residues" evidence="1">
    <location>
        <begin position="366"/>
        <end position="395"/>
    </location>
</feature>
<dbReference type="EMBL" id="BAAARJ010000006">
    <property type="protein sequence ID" value="GAA2607774.1"/>
    <property type="molecule type" value="Genomic_DNA"/>
</dbReference>
<protein>
    <submittedName>
        <fullName evidence="3">Uncharacterized protein</fullName>
    </submittedName>
</protein>
<keyword evidence="4" id="KW-1185">Reference proteome</keyword>
<feature type="region of interest" description="Disordered" evidence="1">
    <location>
        <begin position="434"/>
        <end position="453"/>
    </location>
</feature>
<evidence type="ECO:0000256" key="1">
    <source>
        <dbReference type="SAM" id="MobiDB-lite"/>
    </source>
</evidence>
<keyword evidence="2" id="KW-1133">Transmembrane helix</keyword>
<evidence type="ECO:0000313" key="4">
    <source>
        <dbReference type="Proteomes" id="UP001501447"/>
    </source>
</evidence>
<feature type="transmembrane region" description="Helical" evidence="2">
    <location>
        <begin position="104"/>
        <end position="122"/>
    </location>
</feature>
<dbReference type="Proteomes" id="UP001501447">
    <property type="component" value="Unassembled WGS sequence"/>
</dbReference>